<dbReference type="InterPro" id="IPR047774">
    <property type="entry name" value="SrfA-like"/>
</dbReference>
<accession>A0A0A2W080</accession>
<dbReference type="HOGENOM" id="CLU_232539_0_0_1"/>
<keyword evidence="1" id="KW-0812">Transmembrane</keyword>
<dbReference type="STRING" id="1245745.A0A0A2W080"/>
<keyword evidence="1" id="KW-0472">Membrane</keyword>
<dbReference type="Pfam" id="PF07520">
    <property type="entry name" value="SrfB"/>
    <property type="match status" value="1"/>
</dbReference>
<dbReference type="InterPro" id="IPR009216">
    <property type="entry name" value="Virulence_factor_SrfB"/>
</dbReference>
<dbReference type="Pfam" id="PF10139">
    <property type="entry name" value="Virul_Fac"/>
    <property type="match status" value="2"/>
</dbReference>
<proteinExistence type="predicted"/>
<feature type="transmembrane region" description="Helical" evidence="1">
    <location>
        <begin position="239"/>
        <end position="260"/>
    </location>
</feature>
<dbReference type="InterPro" id="IPR017030">
    <property type="entry name" value="Vir_effector_SfrC"/>
</dbReference>
<evidence type="ECO:0000313" key="2">
    <source>
        <dbReference type="EMBL" id="KGQ13298.1"/>
    </source>
</evidence>
<evidence type="ECO:0000256" key="1">
    <source>
        <dbReference type="SAM" id="Phobius"/>
    </source>
</evidence>
<sequence>MALGGCLDDFLALGENGQAVFDSAFQIRETLRLRKQQAVADALAIPQPNDEGDRVDWYAPQEGSVTSWAAASDEERRTALRYLDNCLSNVASLSARCQQAEKTSIRLFGALLEKALQFPGSQHVYLVNGKPVITFWGFVNLNQGARDDVLECLRIVEPREPEIAFIPEEVMPEPEPLPVEISEPEKPLLETPMTVQADDNSPVYSLSALTAAKTPAMEEVKPAPRPEPAAIAAKPRRRWLLPVAAVIAVAIAAPVGYLLLSGSQTAPVATAQAEVPPKPIAPAPIQAVDVAKTTLPLTPAEVIVPPKPEPAPAVTPEAAPEPIPVAADVPKNALILPAEALKMGSTKFLNGTWRAQINFSDPITGKAPSLRYQIANNKGTVRLVHGDNIVCKAEVFSGLHQNGALMIKTRGSARCSDGTRYPMPEVTCKTGSNGAAVCTGRYEGDKVIPITFRKFLDFGLAPQTNAAHAGRFVRQTANGPLLRLDYDVVPGKFTLPGEHGAAPEVVKPESTITLGHSLRVMDKTWLPLPFLRFNPPRTFVGGPDNWARVQVRVLETPDSAGNTVRISIALDSKIYADDHPAAHLAPTENDVRNGARFALAWHNHEIKDFLDQAWVDGWLREIFTQFATREEERTERELAAAMKAFEYQAHYLNILELIGNQLAVPEVKIVSATLQSPPIDVDLVLDVGNTHTCGVLIEDHGEENDGLRQTAELQIRSLSEPQLINDAMFTSRLEFSEAKFGKQHFSVESGRDDAFVWPSIARVGDEARRMACARLGTEGASGISSPRRYLWDVTPASQDWRFSQMGVKTQREPLATAFPLMNLMNDDGQPLYALPMDERLPVFSPQYSRSSLMTLMLCELLSQALMQINSIGSRQSMGHPTSPRQLRNLILTLPSAMPKPERELFRQRMQEAVGLVWKAMDWHPTDEGFTLERDKKKSIVPVPEVQMEWDEATCGQLVWLYNEALVNYAGQTGRFFESLARPDRALTPDEPAGKTLRVASIDIGGGTTDMAITQYQLDDGVGSNVKIAPRLLFREGFKVAGDDILLDVIQRCVLPALQAHIHKAGVADAAGLMTTLFGESGRMDTRATLRQQTALQLFIPLGHAVLSFWEESDPEEPDAVLEATFGELLTQPPTRNVINYVQQAVQHELPADAPQFDIMSVPLQAEIAALQDALLAGQFTLTAPLQALCEVINHYCCDVLLVTGRPGCLPGVQALLRHLQPVPVNRIVWLDNYQTHEWYPFSQQGRIGNPKSTAAVGAMLCSLAMDLRLPSFNFKAADIQAYSTVRYLGMLDGNDRLLEDNVWYRDIDLDSPQASLDTRVHFPLRGNACLGFRQLDNARWPATPLYTLAINSPQLAKSIAGDGVLNVRLKQTREAESFHLAEAWLHLVNWVQMTRTFSPLLDNEADSLLARLEQLSERHRRISALEDAPLTLGIYGHALDGKNHLLNTLQGSPNGRIDIQLGDKRLDYLTHINPGHTPAAMAVRFSPQPAPAVENYPLLLTLFSEAELAQQFINRYHASDAPRLATSSAVALRLTELESRRLSSPAPGLTREQTADLLYGYHRLQRRQHHLDERVAYRMAELAPHLSTEDRAALFALLWGEDSALTETWLRLAQALQHLGCVAQVLAPASLVVDSFLLPAEGFLIPSGPEDAPEQADVMVCPLVGNLPGSHLSLPQSDLAQLCAEVIFTLSQPSALANVDLLDIPADQLSWYTTRLQPDTLLVCNAVTERSAVQATGKALAWWVDSTQSPGHSSLPGLVWAITPFDARFTLGASLDDGVQRLVGYPGKRWGTLQALDSRNMHRLVEWLTDALNPTRREQRIAALRHDLETQTVALFQRFIDAQQVTPQQARQQAEDLVRALQARATQHGNLLASLVPSRDSLQQIWLQHQQQHQPKPEGFALEIDLFADTAEHLAPQADGISYARAVHQLWVNHLRLLGHRREAAHQFGLDSVQLQALCDVLIVASYRLDVPMMLERSMHNGDSGLELDISRASTVLGDFIAWLGYASAPVAGRPASRVNKGQAVFAPPAQADISRRLTKLGEQPTRGNASYVYDWLVALYTRATENIGYQNPLDINEKQRQTLVKLLG</sequence>
<comment type="caution">
    <text evidence="2">The sequence shown here is derived from an EMBL/GenBank/DDBJ whole genome shotgun (WGS) entry which is preliminary data.</text>
</comment>
<protein>
    <recommendedName>
        <fullName evidence="4">Virulence factor SrfB</fullName>
    </recommendedName>
</protein>
<evidence type="ECO:0000313" key="3">
    <source>
        <dbReference type="Proteomes" id="UP000030106"/>
    </source>
</evidence>
<organism evidence="2 3">
    <name type="scientific">Beauveria bassiana D1-5</name>
    <dbReference type="NCBI Taxonomy" id="1245745"/>
    <lineage>
        <taxon>Eukaryota</taxon>
        <taxon>Fungi</taxon>
        <taxon>Dikarya</taxon>
        <taxon>Ascomycota</taxon>
        <taxon>Pezizomycotina</taxon>
        <taxon>Sordariomycetes</taxon>
        <taxon>Hypocreomycetidae</taxon>
        <taxon>Hypocreales</taxon>
        <taxon>Cordycipitaceae</taxon>
        <taxon>Beauveria</taxon>
    </lineage>
</organism>
<name>A0A0A2W080_BEABA</name>
<dbReference type="Proteomes" id="UP000030106">
    <property type="component" value="Unassembled WGS sequence"/>
</dbReference>
<reference evidence="2 3" key="1">
    <citation type="submission" date="2012-10" db="EMBL/GenBank/DDBJ databases">
        <title>Genome sequencing and analysis of entomopathogenic fungi Beauveria bassiana D1-5.</title>
        <authorList>
            <person name="Li Q."/>
            <person name="Wang L."/>
            <person name="Zhang Z."/>
            <person name="Wang Q."/>
            <person name="Ren J."/>
            <person name="Wang M."/>
            <person name="Xu W."/>
            <person name="Wang J."/>
            <person name="Lu Y."/>
            <person name="Du Q."/>
            <person name="Sun Z."/>
        </authorList>
    </citation>
    <scope>NUCLEOTIDE SEQUENCE [LARGE SCALE GENOMIC DNA]</scope>
    <source>
        <strain evidence="2 3">D1-5</strain>
    </source>
</reference>
<dbReference type="EMBL" id="ANFO01000046">
    <property type="protein sequence ID" value="KGQ13298.1"/>
    <property type="molecule type" value="Genomic_DNA"/>
</dbReference>
<evidence type="ECO:0008006" key="4">
    <source>
        <dbReference type="Google" id="ProtNLM"/>
    </source>
</evidence>
<gene>
    <name evidence="2" type="ORF">BBAD15_g953</name>
</gene>
<keyword evidence="1" id="KW-1133">Transmembrane helix</keyword>
<dbReference type="NCBIfam" id="NF040486">
    <property type="entry name" value="SrfA_fam"/>
    <property type="match status" value="1"/>
</dbReference>